<evidence type="ECO:0000259" key="9">
    <source>
        <dbReference type="Pfam" id="PF02874"/>
    </source>
</evidence>
<protein>
    <recommendedName>
        <fullName evidence="2">H(+)-transporting two-sector ATPase</fullName>
        <ecNumber evidence="2">7.1.2.2</ecNumber>
    </recommendedName>
</protein>
<dbReference type="EC" id="7.1.2.2" evidence="2"/>
<keyword evidence="4" id="KW-0547">Nucleotide-binding</keyword>
<evidence type="ECO:0000256" key="8">
    <source>
        <dbReference type="SAM" id="MobiDB-lite"/>
    </source>
</evidence>
<comment type="catalytic activity">
    <reaction evidence="7">
        <text>ATP + H2O + 4 H(+)(in) = ADP + phosphate + 5 H(+)(out)</text>
        <dbReference type="Rhea" id="RHEA:57720"/>
        <dbReference type="ChEBI" id="CHEBI:15377"/>
        <dbReference type="ChEBI" id="CHEBI:15378"/>
        <dbReference type="ChEBI" id="CHEBI:30616"/>
        <dbReference type="ChEBI" id="CHEBI:43474"/>
        <dbReference type="ChEBI" id="CHEBI:456216"/>
        <dbReference type="EC" id="7.1.2.2"/>
    </reaction>
</comment>
<evidence type="ECO:0000313" key="10">
    <source>
        <dbReference type="EnsemblPlants" id="Ma02_p09810.1"/>
    </source>
</evidence>
<dbReference type="GO" id="GO:0005524">
    <property type="term" value="F:ATP binding"/>
    <property type="evidence" value="ECO:0007669"/>
    <property type="project" value="UniProtKB-KW"/>
</dbReference>
<dbReference type="GO" id="GO:0046034">
    <property type="term" value="P:ATP metabolic process"/>
    <property type="evidence" value="ECO:0007669"/>
    <property type="project" value="InterPro"/>
</dbReference>
<dbReference type="PANTHER" id="PTHR15184:SF80">
    <property type="entry name" value="ATP SYNTHASE SUBUNIT BETA-1, MITOCHONDRIAL-RELATED"/>
    <property type="match status" value="1"/>
</dbReference>
<keyword evidence="11" id="KW-1185">Reference proteome</keyword>
<reference evidence="10" key="1">
    <citation type="submission" date="2021-05" db="UniProtKB">
        <authorList>
            <consortium name="EnsemblPlants"/>
        </authorList>
    </citation>
    <scope>IDENTIFICATION</scope>
    <source>
        <strain evidence="10">subsp. malaccensis</strain>
    </source>
</reference>
<dbReference type="Proteomes" id="UP000012960">
    <property type="component" value="Unplaced"/>
</dbReference>
<feature type="compositionally biased region" description="Pro residues" evidence="8">
    <location>
        <begin position="1"/>
        <end position="26"/>
    </location>
</feature>
<evidence type="ECO:0000313" key="11">
    <source>
        <dbReference type="Proteomes" id="UP000012960"/>
    </source>
</evidence>
<dbReference type="InParanoid" id="A0A804I128"/>
<accession>A0A804I128</accession>
<dbReference type="EnsemblPlants" id="Ma02_t09810.1">
    <property type="protein sequence ID" value="Ma02_p09810.1"/>
    <property type="gene ID" value="Ma02_g09810"/>
</dbReference>
<evidence type="ECO:0000256" key="1">
    <source>
        <dbReference type="ARBA" id="ARBA00008936"/>
    </source>
</evidence>
<dbReference type="InterPro" id="IPR036121">
    <property type="entry name" value="ATPase_F1/V1/A1_a/bsu_N_sf"/>
</dbReference>
<dbReference type="GO" id="GO:1902600">
    <property type="term" value="P:proton transmembrane transport"/>
    <property type="evidence" value="ECO:0007669"/>
    <property type="project" value="UniProtKB-KW"/>
</dbReference>
<dbReference type="SUPFAM" id="SSF50615">
    <property type="entry name" value="N-terminal domain of alpha and beta subunits of F1 ATP synthase"/>
    <property type="match status" value="1"/>
</dbReference>
<dbReference type="InterPro" id="IPR050053">
    <property type="entry name" value="ATPase_alpha/beta_chains"/>
</dbReference>
<feature type="domain" description="ATPase F1/V1/A1 complex alpha/beta subunit N-terminal" evidence="9">
    <location>
        <begin position="46"/>
        <end position="112"/>
    </location>
</feature>
<dbReference type="Pfam" id="PF02874">
    <property type="entry name" value="ATP-synt_ab_N"/>
    <property type="match status" value="1"/>
</dbReference>
<sequence>SQIRPPWPPAAATPSPPAPTPPPKPASGPSGKITDEFTGAGAIGKVCQVIGAVVDVRFDEGLPPIITALEVLDNQIRLVLEVAQHLGENMVRTIAMDGTEGLVRGQRVLKTGSPITVSLETSSLLFSIGMAFLCDRHQKQFLYNADIFFLG</sequence>
<evidence type="ECO:0000256" key="3">
    <source>
        <dbReference type="ARBA" id="ARBA00022448"/>
    </source>
</evidence>
<dbReference type="AlphaFoldDB" id="A0A804I128"/>
<evidence type="ECO:0000256" key="6">
    <source>
        <dbReference type="ARBA" id="ARBA00022840"/>
    </source>
</evidence>
<dbReference type="InterPro" id="IPR004100">
    <property type="entry name" value="ATPase_F1/V1/A1_a/bsu_N"/>
</dbReference>
<evidence type="ECO:0000256" key="7">
    <source>
        <dbReference type="ARBA" id="ARBA00048383"/>
    </source>
</evidence>
<dbReference type="CDD" id="cd18115">
    <property type="entry name" value="ATP-synt_F1_beta_N"/>
    <property type="match status" value="1"/>
</dbReference>
<dbReference type="Gramene" id="Ma02_t09810.1">
    <property type="protein sequence ID" value="Ma02_p09810.1"/>
    <property type="gene ID" value="Ma02_g09810"/>
</dbReference>
<keyword evidence="3" id="KW-0813">Transport</keyword>
<dbReference type="PANTHER" id="PTHR15184">
    <property type="entry name" value="ATP SYNTHASE"/>
    <property type="match status" value="1"/>
</dbReference>
<evidence type="ECO:0000256" key="4">
    <source>
        <dbReference type="ARBA" id="ARBA00022741"/>
    </source>
</evidence>
<evidence type="ECO:0000256" key="2">
    <source>
        <dbReference type="ARBA" id="ARBA00012473"/>
    </source>
</evidence>
<organism evidence="10 11">
    <name type="scientific">Musa acuminata subsp. malaccensis</name>
    <name type="common">Wild banana</name>
    <name type="synonym">Musa malaccensis</name>
    <dbReference type="NCBI Taxonomy" id="214687"/>
    <lineage>
        <taxon>Eukaryota</taxon>
        <taxon>Viridiplantae</taxon>
        <taxon>Streptophyta</taxon>
        <taxon>Embryophyta</taxon>
        <taxon>Tracheophyta</taxon>
        <taxon>Spermatophyta</taxon>
        <taxon>Magnoliopsida</taxon>
        <taxon>Liliopsida</taxon>
        <taxon>Zingiberales</taxon>
        <taxon>Musaceae</taxon>
        <taxon>Musa</taxon>
    </lineage>
</organism>
<feature type="region of interest" description="Disordered" evidence="8">
    <location>
        <begin position="1"/>
        <end position="35"/>
    </location>
</feature>
<keyword evidence="5" id="KW-0375">Hydrogen ion transport</keyword>
<dbReference type="FunFam" id="2.40.10.170:FF:000006">
    <property type="entry name" value="ATP synthase subunit beta"/>
    <property type="match status" value="1"/>
</dbReference>
<comment type="similarity">
    <text evidence="1">Belongs to the ATPase alpha/beta chains family.</text>
</comment>
<keyword evidence="6" id="KW-0067">ATP-binding</keyword>
<keyword evidence="5" id="KW-0406">Ion transport</keyword>
<name>A0A804I128_MUSAM</name>
<proteinExistence type="inferred from homology"/>
<dbReference type="Gene3D" id="2.40.10.170">
    <property type="match status" value="1"/>
</dbReference>
<evidence type="ECO:0000256" key="5">
    <source>
        <dbReference type="ARBA" id="ARBA00022781"/>
    </source>
</evidence>